<dbReference type="RefSeq" id="WP_345170565.1">
    <property type="nucleotide sequence ID" value="NZ_BAABFQ010000001.1"/>
</dbReference>
<reference evidence="3" key="1">
    <citation type="journal article" date="2019" name="Int. J. Syst. Evol. Microbiol.">
        <title>The Global Catalogue of Microorganisms (GCM) 10K type strain sequencing project: providing services to taxonomists for standard genome sequencing and annotation.</title>
        <authorList>
            <consortium name="The Broad Institute Genomics Platform"/>
            <consortium name="The Broad Institute Genome Sequencing Center for Infectious Disease"/>
            <person name="Wu L."/>
            <person name="Ma J."/>
        </authorList>
    </citation>
    <scope>NUCLEOTIDE SEQUENCE [LARGE SCALE GENOMIC DNA]</scope>
    <source>
        <strain evidence="3">KACC 13778</strain>
    </source>
</reference>
<feature type="domain" description="Helix-turn-helix" evidence="1">
    <location>
        <begin position="16"/>
        <end position="65"/>
    </location>
</feature>
<evidence type="ECO:0000313" key="3">
    <source>
        <dbReference type="Proteomes" id="UP001595956"/>
    </source>
</evidence>
<dbReference type="SUPFAM" id="SSF46955">
    <property type="entry name" value="Putative DNA-binding domain"/>
    <property type="match status" value="1"/>
</dbReference>
<comment type="caution">
    <text evidence="2">The sequence shown here is derived from an EMBL/GenBank/DDBJ whole genome shotgun (WGS) entry which is preliminary data.</text>
</comment>
<gene>
    <name evidence="2" type="ORF">ACFPKY_15835</name>
</gene>
<dbReference type="Proteomes" id="UP001595956">
    <property type="component" value="Unassembled WGS sequence"/>
</dbReference>
<dbReference type="InterPro" id="IPR010093">
    <property type="entry name" value="SinI_DNA-bd"/>
</dbReference>
<organism evidence="2 3">
    <name type="scientific">Nocardioides caricicola</name>
    <dbReference type="NCBI Taxonomy" id="634770"/>
    <lineage>
        <taxon>Bacteria</taxon>
        <taxon>Bacillati</taxon>
        <taxon>Actinomycetota</taxon>
        <taxon>Actinomycetes</taxon>
        <taxon>Propionibacteriales</taxon>
        <taxon>Nocardioidaceae</taxon>
        <taxon>Nocardioides</taxon>
    </lineage>
</organism>
<name>A0ABW0N6D9_9ACTN</name>
<accession>A0ABW0N6D9</accession>
<dbReference type="InterPro" id="IPR041657">
    <property type="entry name" value="HTH_17"/>
</dbReference>
<evidence type="ECO:0000313" key="2">
    <source>
        <dbReference type="EMBL" id="MFC5494587.1"/>
    </source>
</evidence>
<proteinExistence type="predicted"/>
<dbReference type="Pfam" id="PF12728">
    <property type="entry name" value="HTH_17"/>
    <property type="match status" value="1"/>
</dbReference>
<protein>
    <submittedName>
        <fullName evidence="2">Helix-turn-helix domain-containing protein</fullName>
    </submittedName>
</protein>
<dbReference type="EMBL" id="JBHSMD010000005">
    <property type="protein sequence ID" value="MFC5494587.1"/>
    <property type="molecule type" value="Genomic_DNA"/>
</dbReference>
<sequence length="77" mass="8865">MTTTDFNSPVHVQPALLTPAEVSEILQVPTRTLERWRTERRGPRFGRFGRHVRYRRVDVDAYISAACGDGFDLWMAS</sequence>
<dbReference type="InterPro" id="IPR009061">
    <property type="entry name" value="DNA-bd_dom_put_sf"/>
</dbReference>
<evidence type="ECO:0000259" key="1">
    <source>
        <dbReference type="Pfam" id="PF12728"/>
    </source>
</evidence>
<dbReference type="NCBIfam" id="TIGR01764">
    <property type="entry name" value="excise"/>
    <property type="match status" value="1"/>
</dbReference>
<keyword evidence="3" id="KW-1185">Reference proteome</keyword>